<proteinExistence type="predicted"/>
<evidence type="ECO:0000313" key="2">
    <source>
        <dbReference type="EMBL" id="KAJ7230337.1"/>
    </source>
</evidence>
<comment type="caution">
    <text evidence="2">The sequence shown here is derived from an EMBL/GenBank/DDBJ whole genome shotgun (WGS) entry which is preliminary data.</text>
</comment>
<dbReference type="AlphaFoldDB" id="A0AAD6YV05"/>
<feature type="compositionally biased region" description="Basic and acidic residues" evidence="1">
    <location>
        <begin position="1"/>
        <end position="15"/>
    </location>
</feature>
<protein>
    <submittedName>
        <fullName evidence="2">Uncharacterized protein</fullName>
    </submittedName>
</protein>
<gene>
    <name evidence="2" type="ORF">GGX14DRAFT_384294</name>
</gene>
<keyword evidence="3" id="KW-1185">Reference proteome</keyword>
<reference evidence="2" key="1">
    <citation type="submission" date="2023-03" db="EMBL/GenBank/DDBJ databases">
        <title>Massive genome expansion in bonnet fungi (Mycena s.s.) driven by repeated elements and novel gene families across ecological guilds.</title>
        <authorList>
            <consortium name="Lawrence Berkeley National Laboratory"/>
            <person name="Harder C.B."/>
            <person name="Miyauchi S."/>
            <person name="Viragh M."/>
            <person name="Kuo A."/>
            <person name="Thoen E."/>
            <person name="Andreopoulos B."/>
            <person name="Lu D."/>
            <person name="Skrede I."/>
            <person name="Drula E."/>
            <person name="Henrissat B."/>
            <person name="Morin E."/>
            <person name="Kohler A."/>
            <person name="Barry K."/>
            <person name="LaButti K."/>
            <person name="Morin E."/>
            <person name="Salamov A."/>
            <person name="Lipzen A."/>
            <person name="Mereny Z."/>
            <person name="Hegedus B."/>
            <person name="Baldrian P."/>
            <person name="Stursova M."/>
            <person name="Weitz H."/>
            <person name="Taylor A."/>
            <person name="Grigoriev I.V."/>
            <person name="Nagy L.G."/>
            <person name="Martin F."/>
            <person name="Kauserud H."/>
        </authorList>
    </citation>
    <scope>NUCLEOTIDE SEQUENCE</scope>
    <source>
        <strain evidence="2">9144</strain>
    </source>
</reference>
<accession>A0AAD6YV05</accession>
<organism evidence="2 3">
    <name type="scientific">Mycena pura</name>
    <dbReference type="NCBI Taxonomy" id="153505"/>
    <lineage>
        <taxon>Eukaryota</taxon>
        <taxon>Fungi</taxon>
        <taxon>Dikarya</taxon>
        <taxon>Basidiomycota</taxon>
        <taxon>Agaricomycotina</taxon>
        <taxon>Agaricomycetes</taxon>
        <taxon>Agaricomycetidae</taxon>
        <taxon>Agaricales</taxon>
        <taxon>Marasmiineae</taxon>
        <taxon>Mycenaceae</taxon>
        <taxon>Mycena</taxon>
    </lineage>
</organism>
<sequence length="299" mass="33206">MEKNLRERGLPHEPSDATPPQTCTSIEEIGKSKKNDCVLKKYFFPPREPAYNVCDGHPNNPPPESPICCHWIQSKIGIRGTAFSILGHSLFGTQRKKANKHSCGWLGHSGEPAFRHDYSPQETGKNRKFETLPVTAESGVLMAGVIRVPFYYSRKHRGIPESSETSHPKAAAAAAVPGPFFMSAECPKRIRHATPWAIWRGPQQAKQATVRAPAAEKLAARVTPRAPWPWERGADSCRSWFLEDARTRNASRAANGSMWEVSRSSSAACNPTVWRVAHDLVRMHADPMLMFIYVGTLAA</sequence>
<name>A0AAD6YV05_9AGAR</name>
<feature type="region of interest" description="Disordered" evidence="1">
    <location>
        <begin position="1"/>
        <end position="23"/>
    </location>
</feature>
<evidence type="ECO:0000256" key="1">
    <source>
        <dbReference type="SAM" id="MobiDB-lite"/>
    </source>
</evidence>
<dbReference type="Proteomes" id="UP001219525">
    <property type="component" value="Unassembled WGS sequence"/>
</dbReference>
<dbReference type="EMBL" id="JARJCW010000001">
    <property type="protein sequence ID" value="KAJ7230337.1"/>
    <property type="molecule type" value="Genomic_DNA"/>
</dbReference>
<evidence type="ECO:0000313" key="3">
    <source>
        <dbReference type="Proteomes" id="UP001219525"/>
    </source>
</evidence>